<dbReference type="Proteomes" id="UP000050640">
    <property type="component" value="Unplaced"/>
</dbReference>
<accession>A0A0R3RLP2</accession>
<dbReference type="PROSITE" id="PS00379">
    <property type="entry name" value="CDP_ALCOHOL_P_TRANSF"/>
    <property type="match status" value="1"/>
</dbReference>
<evidence type="ECO:0000256" key="4">
    <source>
        <dbReference type="ARBA" id="ARBA00023136"/>
    </source>
</evidence>
<evidence type="ECO:0000313" key="8">
    <source>
        <dbReference type="WBParaSite" id="EEL_0000240101-mRNA-1"/>
    </source>
</evidence>
<dbReference type="PANTHER" id="PTHR10414:SF71">
    <property type="entry name" value="FI05338P"/>
    <property type="match status" value="1"/>
</dbReference>
<evidence type="ECO:0000256" key="5">
    <source>
        <dbReference type="RuleBase" id="RU003750"/>
    </source>
</evidence>
<evidence type="ECO:0000256" key="2">
    <source>
        <dbReference type="ARBA" id="ARBA00010441"/>
    </source>
</evidence>
<protein>
    <submittedName>
        <fullName evidence="8">CDP-alcohol phosphatidyltransferase family protein</fullName>
    </submittedName>
</protein>
<dbReference type="Pfam" id="PF01066">
    <property type="entry name" value="CDP-OH_P_transf"/>
    <property type="match status" value="1"/>
</dbReference>
<dbReference type="GO" id="GO:0005794">
    <property type="term" value="C:Golgi apparatus"/>
    <property type="evidence" value="ECO:0007669"/>
    <property type="project" value="TreeGrafter"/>
</dbReference>
<dbReference type="GO" id="GO:0006646">
    <property type="term" value="P:phosphatidylethanolamine biosynthetic process"/>
    <property type="evidence" value="ECO:0007669"/>
    <property type="project" value="TreeGrafter"/>
</dbReference>
<dbReference type="AlphaFoldDB" id="A0A0R3RLP2"/>
<evidence type="ECO:0000313" key="7">
    <source>
        <dbReference type="Proteomes" id="UP000050640"/>
    </source>
</evidence>
<keyword evidence="3 5" id="KW-0808">Transferase</keyword>
<dbReference type="WBParaSite" id="EEL_0000240101-mRNA-1">
    <property type="protein sequence ID" value="EEL_0000240101-mRNA-1"/>
    <property type="gene ID" value="EEL_0000240101"/>
</dbReference>
<sequence>MKFHFQYCSIDSSPLSKYVSHPFWNWIVQLTVSYNVEFDVMIGISILTVLSDLAGTKCINADRIHICYARIFGRLVLRLLCGSQFKRSIPDWIWLLCSICTFLGHVLDGTDGKQARRMGVSGPTGELFDHGLDSWSTVPLTLTVFSIFGQGEFSLSPVRLLLVLISVQAVFIVSHWEKYNTGILYLPWNYDLSQYGLTLFYLFAFFKGDDYFKFYVFGGFTMALCFEFSFYGQFFICISFWIV</sequence>
<dbReference type="GO" id="GO:0004307">
    <property type="term" value="F:ethanolaminephosphotransferase activity"/>
    <property type="evidence" value="ECO:0007669"/>
    <property type="project" value="TreeGrafter"/>
</dbReference>
<dbReference type="STRING" id="1147741.A0A0R3RLP2"/>
<dbReference type="InterPro" id="IPR014472">
    <property type="entry name" value="CHOPT"/>
</dbReference>
<evidence type="ECO:0000256" key="6">
    <source>
        <dbReference type="SAM" id="Phobius"/>
    </source>
</evidence>
<dbReference type="InterPro" id="IPR000462">
    <property type="entry name" value="CDP-OH_P_trans"/>
</dbReference>
<name>A0A0R3RLP2_9BILA</name>
<evidence type="ECO:0000256" key="3">
    <source>
        <dbReference type="ARBA" id="ARBA00022679"/>
    </source>
</evidence>
<organism evidence="7 8">
    <name type="scientific">Elaeophora elaphi</name>
    <dbReference type="NCBI Taxonomy" id="1147741"/>
    <lineage>
        <taxon>Eukaryota</taxon>
        <taxon>Metazoa</taxon>
        <taxon>Ecdysozoa</taxon>
        <taxon>Nematoda</taxon>
        <taxon>Chromadorea</taxon>
        <taxon>Rhabditida</taxon>
        <taxon>Spirurina</taxon>
        <taxon>Spiruromorpha</taxon>
        <taxon>Filarioidea</taxon>
        <taxon>Onchocercidae</taxon>
        <taxon>Elaeophora</taxon>
    </lineage>
</organism>
<feature type="transmembrane region" description="Helical" evidence="6">
    <location>
        <begin position="214"/>
        <end position="242"/>
    </location>
</feature>
<dbReference type="InterPro" id="IPR048254">
    <property type="entry name" value="CDP_ALCOHOL_P_TRANSF_CS"/>
</dbReference>
<reference evidence="8" key="1">
    <citation type="submission" date="2017-02" db="UniProtKB">
        <authorList>
            <consortium name="WormBaseParasite"/>
        </authorList>
    </citation>
    <scope>IDENTIFICATION</scope>
</reference>
<keyword evidence="6" id="KW-0812">Transmembrane</keyword>
<dbReference type="InterPro" id="IPR043130">
    <property type="entry name" value="CDP-OH_PTrfase_TM_dom"/>
</dbReference>
<keyword evidence="6" id="KW-1133">Transmembrane helix</keyword>
<keyword evidence="7" id="KW-1185">Reference proteome</keyword>
<keyword evidence="4 6" id="KW-0472">Membrane</keyword>
<dbReference type="GO" id="GO:0005789">
    <property type="term" value="C:endoplasmic reticulum membrane"/>
    <property type="evidence" value="ECO:0007669"/>
    <property type="project" value="TreeGrafter"/>
</dbReference>
<comment type="similarity">
    <text evidence="2 5">Belongs to the CDP-alcohol phosphatidyltransferase class-I family.</text>
</comment>
<dbReference type="Gene3D" id="1.20.120.1760">
    <property type="match status" value="1"/>
</dbReference>
<dbReference type="PANTHER" id="PTHR10414">
    <property type="entry name" value="ETHANOLAMINEPHOSPHOTRANSFERASE"/>
    <property type="match status" value="1"/>
</dbReference>
<feature type="transmembrane region" description="Helical" evidence="6">
    <location>
        <begin position="158"/>
        <end position="176"/>
    </location>
</feature>
<proteinExistence type="inferred from homology"/>
<evidence type="ECO:0000256" key="1">
    <source>
        <dbReference type="ARBA" id="ARBA00004370"/>
    </source>
</evidence>
<comment type="subcellular location">
    <subcellularLocation>
        <location evidence="1">Membrane</location>
    </subcellularLocation>
</comment>
<feature type="transmembrane region" description="Helical" evidence="6">
    <location>
        <begin position="188"/>
        <end position="207"/>
    </location>
</feature>